<protein>
    <submittedName>
        <fullName evidence="1">Uncharacterized protein</fullName>
    </submittedName>
</protein>
<proteinExistence type="predicted"/>
<reference evidence="1 2" key="1">
    <citation type="journal article" date="2022" name="DNA Res.">
        <title>Chromosomal-level genome assembly of the orchid tree Bauhinia variegata (Leguminosae; Cercidoideae) supports the allotetraploid origin hypothesis of Bauhinia.</title>
        <authorList>
            <person name="Zhong Y."/>
            <person name="Chen Y."/>
            <person name="Zheng D."/>
            <person name="Pang J."/>
            <person name="Liu Y."/>
            <person name="Luo S."/>
            <person name="Meng S."/>
            <person name="Qian L."/>
            <person name="Wei D."/>
            <person name="Dai S."/>
            <person name="Zhou R."/>
        </authorList>
    </citation>
    <scope>NUCLEOTIDE SEQUENCE [LARGE SCALE GENOMIC DNA]</scope>
    <source>
        <strain evidence="1">BV-YZ2020</strain>
    </source>
</reference>
<dbReference type="Proteomes" id="UP000828941">
    <property type="component" value="Chromosome 1"/>
</dbReference>
<evidence type="ECO:0000313" key="2">
    <source>
        <dbReference type="Proteomes" id="UP000828941"/>
    </source>
</evidence>
<dbReference type="EMBL" id="CM039426">
    <property type="protein sequence ID" value="KAI4357187.1"/>
    <property type="molecule type" value="Genomic_DNA"/>
</dbReference>
<evidence type="ECO:0000313" key="1">
    <source>
        <dbReference type="EMBL" id="KAI4357187.1"/>
    </source>
</evidence>
<name>A0ACB9Q8S1_BAUVA</name>
<accession>A0ACB9Q8S1</accession>
<gene>
    <name evidence="1" type="ORF">L6164_001153</name>
</gene>
<comment type="caution">
    <text evidence="1">The sequence shown here is derived from an EMBL/GenBank/DDBJ whole genome shotgun (WGS) entry which is preliminary data.</text>
</comment>
<sequence length="159" mass="17795">MHVSGVELESNKIEAMVNWPVPVTLKQLQAFLGLTGFYKKFEVKNPTHAPYGTLQPLPIPQVAGHYVHKLAKRFYGPYRIIRCIGDVAYELELLPSFQIHPVFHASFLKHIQVQASIGAKGRKMASFDKLGRRGATFQNYSLSILPLGAVAPRTQIRAI</sequence>
<organism evidence="1 2">
    <name type="scientific">Bauhinia variegata</name>
    <name type="common">Purple orchid tree</name>
    <name type="synonym">Phanera variegata</name>
    <dbReference type="NCBI Taxonomy" id="167791"/>
    <lineage>
        <taxon>Eukaryota</taxon>
        <taxon>Viridiplantae</taxon>
        <taxon>Streptophyta</taxon>
        <taxon>Embryophyta</taxon>
        <taxon>Tracheophyta</taxon>
        <taxon>Spermatophyta</taxon>
        <taxon>Magnoliopsida</taxon>
        <taxon>eudicotyledons</taxon>
        <taxon>Gunneridae</taxon>
        <taxon>Pentapetalae</taxon>
        <taxon>rosids</taxon>
        <taxon>fabids</taxon>
        <taxon>Fabales</taxon>
        <taxon>Fabaceae</taxon>
        <taxon>Cercidoideae</taxon>
        <taxon>Cercideae</taxon>
        <taxon>Bauhiniinae</taxon>
        <taxon>Bauhinia</taxon>
    </lineage>
</organism>
<keyword evidence="2" id="KW-1185">Reference proteome</keyword>